<accession>A0A1J9QVC9</accession>
<evidence type="ECO:0000313" key="2">
    <source>
        <dbReference type="Proteomes" id="UP000183809"/>
    </source>
</evidence>
<dbReference type="GeneID" id="31015590"/>
<name>A0A1J9QVC9_9PEZI</name>
<keyword evidence="2" id="KW-1185">Reference proteome</keyword>
<dbReference type="RefSeq" id="XP_020128613.1">
    <property type="nucleotide sequence ID" value="XM_020275329.1"/>
</dbReference>
<evidence type="ECO:0000313" key="1">
    <source>
        <dbReference type="EMBL" id="OJD32353.1"/>
    </source>
</evidence>
<reference evidence="1 2" key="1">
    <citation type="submission" date="2016-10" db="EMBL/GenBank/DDBJ databases">
        <title>Proteomics and genomics reveal pathogen-plant mechanisms compatible with a hemibiotrophic lifestyle of Diplodia corticola.</title>
        <authorList>
            <person name="Fernandes I."/>
            <person name="De Jonge R."/>
            <person name="Van De Peer Y."/>
            <person name="Devreese B."/>
            <person name="Alves A."/>
            <person name="Esteves A.C."/>
        </authorList>
    </citation>
    <scope>NUCLEOTIDE SEQUENCE [LARGE SCALE GENOMIC DNA]</scope>
    <source>
        <strain evidence="1 2">CBS 112549</strain>
    </source>
</reference>
<proteinExistence type="predicted"/>
<dbReference type="EMBL" id="MNUE01000039">
    <property type="protein sequence ID" value="OJD32353.1"/>
    <property type="molecule type" value="Genomic_DNA"/>
</dbReference>
<dbReference type="Proteomes" id="UP000183809">
    <property type="component" value="Unassembled WGS sequence"/>
</dbReference>
<sequence length="228" mass="25716">MEERQSTVQVFTDADLGRELLQDRVTANAEVVCADGPVIVANSYHLCKSAWLMEALGCVPQAQQIRRIELVYNYPVPGLRYDFQAVYPMVQYLHCAEYTESQGADDDLLRNIHLHINMYAMANSFGIPGLEAYASDKLNKIMDRLVLDPILHEMIHAVYGKPPSIVSGIKSRLVAYLAKRACMLKKLNKCTALMRIYGDCAVDVLEELSKDSYILPRLWTSSQQVDRG</sequence>
<dbReference type="AlphaFoldDB" id="A0A1J9QVC9"/>
<organism evidence="1 2">
    <name type="scientific">Diplodia corticola</name>
    <dbReference type="NCBI Taxonomy" id="236234"/>
    <lineage>
        <taxon>Eukaryota</taxon>
        <taxon>Fungi</taxon>
        <taxon>Dikarya</taxon>
        <taxon>Ascomycota</taxon>
        <taxon>Pezizomycotina</taxon>
        <taxon>Dothideomycetes</taxon>
        <taxon>Dothideomycetes incertae sedis</taxon>
        <taxon>Botryosphaeriales</taxon>
        <taxon>Botryosphaeriaceae</taxon>
        <taxon>Diplodia</taxon>
    </lineage>
</organism>
<comment type="caution">
    <text evidence="1">The sequence shown here is derived from an EMBL/GenBank/DDBJ whole genome shotgun (WGS) entry which is preliminary data.</text>
</comment>
<protein>
    <submittedName>
        <fullName evidence="1">Uncharacterized protein</fullName>
    </submittedName>
</protein>
<gene>
    <name evidence="1" type="ORF">BKCO1_3900022</name>
</gene>
<dbReference type="OrthoDB" id="6359816at2759"/>